<dbReference type="OrthoDB" id="4205424at2759"/>
<dbReference type="EMBL" id="MU004484">
    <property type="protein sequence ID" value="KAF2649634.1"/>
    <property type="molecule type" value="Genomic_DNA"/>
</dbReference>
<organism evidence="3 4">
    <name type="scientific">Lophiostoma macrostomum CBS 122681</name>
    <dbReference type="NCBI Taxonomy" id="1314788"/>
    <lineage>
        <taxon>Eukaryota</taxon>
        <taxon>Fungi</taxon>
        <taxon>Dikarya</taxon>
        <taxon>Ascomycota</taxon>
        <taxon>Pezizomycotina</taxon>
        <taxon>Dothideomycetes</taxon>
        <taxon>Pleosporomycetidae</taxon>
        <taxon>Pleosporales</taxon>
        <taxon>Lophiostomataceae</taxon>
        <taxon>Lophiostoma</taxon>
    </lineage>
</organism>
<feature type="region of interest" description="Disordered" evidence="1">
    <location>
        <begin position="461"/>
        <end position="508"/>
    </location>
</feature>
<feature type="compositionally biased region" description="Low complexity" evidence="1">
    <location>
        <begin position="285"/>
        <end position="297"/>
    </location>
</feature>
<evidence type="ECO:0000313" key="4">
    <source>
        <dbReference type="Proteomes" id="UP000799324"/>
    </source>
</evidence>
<dbReference type="Proteomes" id="UP000799324">
    <property type="component" value="Unassembled WGS sequence"/>
</dbReference>
<dbReference type="Pfam" id="PF18596">
    <property type="entry name" value="Sld7_C"/>
    <property type="match status" value="1"/>
</dbReference>
<evidence type="ECO:0000313" key="3">
    <source>
        <dbReference type="EMBL" id="KAF2649634.1"/>
    </source>
</evidence>
<evidence type="ECO:0000256" key="1">
    <source>
        <dbReference type="SAM" id="MobiDB-lite"/>
    </source>
</evidence>
<feature type="region of interest" description="Disordered" evidence="1">
    <location>
        <begin position="230"/>
        <end position="337"/>
    </location>
</feature>
<proteinExistence type="predicted"/>
<gene>
    <name evidence="3" type="ORF">K491DRAFT_610348</name>
</gene>
<keyword evidence="4" id="KW-1185">Reference proteome</keyword>
<dbReference type="AlphaFoldDB" id="A0A6A6STV9"/>
<evidence type="ECO:0000259" key="2">
    <source>
        <dbReference type="Pfam" id="PF18596"/>
    </source>
</evidence>
<feature type="compositionally biased region" description="Low complexity" evidence="1">
    <location>
        <begin position="244"/>
        <end position="253"/>
    </location>
</feature>
<feature type="domain" description="Sld7 C-terminal" evidence="2">
    <location>
        <begin position="335"/>
        <end position="436"/>
    </location>
</feature>
<feature type="compositionally biased region" description="Polar residues" evidence="1">
    <location>
        <begin position="497"/>
        <end position="508"/>
    </location>
</feature>
<protein>
    <recommendedName>
        <fullName evidence="2">Sld7 C-terminal domain-containing protein</fullName>
    </recommendedName>
</protein>
<sequence length="508" mass="54628">MADIWSGDILLEDGTSIQEIVLSSQNAVASRPALTATSLCFLGTVETARIPLYLAAGPSLDVWTTCKATEEWFQSVLLSKPIDVADAHHGPGSSEWWTCARAQSPFGILVQVEDKARGAHALRLTEILFYGTVASSAKTSLPTPPSSSPDVAPVQPESLPELRVHALPLSSDLLYQSGLSDIPPLSPPLDHADAPVLPDAQFLAATFSADPVTAPGSPKRKRDVFEEATQLRRKARRKGGEGISAAAARASSAHNGTTHRKSLSVDTKATPIPESRPASAIGIASRPPSRQLSRSPSIASDSRPLSRRGPESQAKRSTLSQVATVPLQPEEPTIETRNKEALSRVVMAGMRMHGLQQRKKTRSRRSSVAPAVEAAERMTEEAAVEEANKDEEFKLIYHQTYKGAALALRRHIATRPLHLQPDRLRDVVEKLLPIFCTDPLTLPLPSTEAEGVMTTPGAQKRLGVPGSTHSHASPFDLPSGHRAIAPRAPQHVAHTGSPISRQRGPTRQ</sequence>
<name>A0A6A6STV9_9PLEO</name>
<reference evidence="3" key="1">
    <citation type="journal article" date="2020" name="Stud. Mycol.">
        <title>101 Dothideomycetes genomes: a test case for predicting lifestyles and emergence of pathogens.</title>
        <authorList>
            <person name="Haridas S."/>
            <person name="Albert R."/>
            <person name="Binder M."/>
            <person name="Bloem J."/>
            <person name="Labutti K."/>
            <person name="Salamov A."/>
            <person name="Andreopoulos B."/>
            <person name="Baker S."/>
            <person name="Barry K."/>
            <person name="Bills G."/>
            <person name="Bluhm B."/>
            <person name="Cannon C."/>
            <person name="Castanera R."/>
            <person name="Culley D."/>
            <person name="Daum C."/>
            <person name="Ezra D."/>
            <person name="Gonzalez J."/>
            <person name="Henrissat B."/>
            <person name="Kuo A."/>
            <person name="Liang C."/>
            <person name="Lipzen A."/>
            <person name="Lutzoni F."/>
            <person name="Magnuson J."/>
            <person name="Mondo S."/>
            <person name="Nolan M."/>
            <person name="Ohm R."/>
            <person name="Pangilinan J."/>
            <person name="Park H.-J."/>
            <person name="Ramirez L."/>
            <person name="Alfaro M."/>
            <person name="Sun H."/>
            <person name="Tritt A."/>
            <person name="Yoshinaga Y."/>
            <person name="Zwiers L.-H."/>
            <person name="Turgeon B."/>
            <person name="Goodwin S."/>
            <person name="Spatafora J."/>
            <person name="Crous P."/>
            <person name="Grigoriev I."/>
        </authorList>
    </citation>
    <scope>NUCLEOTIDE SEQUENCE</scope>
    <source>
        <strain evidence="3">CBS 122681</strain>
    </source>
</reference>
<accession>A0A6A6STV9</accession>
<dbReference type="InterPro" id="IPR041260">
    <property type="entry name" value="Sld7_C"/>
</dbReference>